<reference evidence="3 4" key="1">
    <citation type="submission" date="2019-04" db="EMBL/GenBank/DDBJ databases">
        <authorList>
            <person name="Li Y."/>
            <person name="Wang J."/>
        </authorList>
    </citation>
    <scope>NUCLEOTIDE SEQUENCE [LARGE SCALE GENOMIC DNA]</scope>
    <source>
        <strain evidence="3 4">DSM 14668</strain>
    </source>
</reference>
<dbReference type="Gene3D" id="3.50.70.20">
    <property type="entry name" value="Cytochrome P460"/>
    <property type="match status" value="1"/>
</dbReference>
<dbReference type="PROSITE" id="PS51257">
    <property type="entry name" value="PROKAR_LIPOPROTEIN"/>
    <property type="match status" value="1"/>
</dbReference>
<dbReference type="OrthoDB" id="274365at2"/>
<dbReference type="InterPro" id="IPR038142">
    <property type="entry name" value="Cytochrome_P460_sp"/>
</dbReference>
<name>A0A4U1JBN7_9BACT</name>
<accession>A0A4U1JBN7</accession>
<dbReference type="CDD" id="cd20716">
    <property type="entry name" value="cyt_P460_fam"/>
    <property type="match status" value="1"/>
</dbReference>
<protein>
    <recommendedName>
        <fullName evidence="5">Cytochrome P460 domain-containing protein</fullName>
    </recommendedName>
</protein>
<evidence type="ECO:0000256" key="1">
    <source>
        <dbReference type="SAM" id="MobiDB-lite"/>
    </source>
</evidence>
<gene>
    <name evidence="3" type="ORF">E8A74_17010</name>
</gene>
<feature type="signal peptide" evidence="2">
    <location>
        <begin position="1"/>
        <end position="22"/>
    </location>
</feature>
<proteinExistence type="predicted"/>
<organism evidence="3 4">
    <name type="scientific">Polyangium fumosum</name>
    <dbReference type="NCBI Taxonomy" id="889272"/>
    <lineage>
        <taxon>Bacteria</taxon>
        <taxon>Pseudomonadati</taxon>
        <taxon>Myxococcota</taxon>
        <taxon>Polyangia</taxon>
        <taxon>Polyangiales</taxon>
        <taxon>Polyangiaceae</taxon>
        <taxon>Polyangium</taxon>
    </lineage>
</organism>
<feature type="compositionally biased region" description="Polar residues" evidence="1">
    <location>
        <begin position="44"/>
        <end position="53"/>
    </location>
</feature>
<dbReference type="AlphaFoldDB" id="A0A4U1JBN7"/>
<feature type="chain" id="PRO_5020721751" description="Cytochrome P460 domain-containing protein" evidence="2">
    <location>
        <begin position="23"/>
        <end position="177"/>
    </location>
</feature>
<evidence type="ECO:0008006" key="5">
    <source>
        <dbReference type="Google" id="ProtNLM"/>
    </source>
</evidence>
<dbReference type="RefSeq" id="WP_136930074.1">
    <property type="nucleotide sequence ID" value="NZ_SSMQ01000016.1"/>
</dbReference>
<feature type="region of interest" description="Disordered" evidence="1">
    <location>
        <begin position="19"/>
        <end position="54"/>
    </location>
</feature>
<keyword evidence="4" id="KW-1185">Reference proteome</keyword>
<evidence type="ECO:0000256" key="2">
    <source>
        <dbReference type="SAM" id="SignalP"/>
    </source>
</evidence>
<sequence length="177" mass="18662">MRCSCRALALSATLTAACTPSADTNSSSAADPSAWSTEGAAPRPTSSAPTVSTAPHRWELADRLSSLRKATPRARSQHLAGEHDAEVLANDEAAAYPALGPQRPLTAGAVLVEALYTAGSSDVALYFAMAKRASAQGGEWEYLVVRADGQVEQRGRLALCERCHTEAPDDHVFGRAR</sequence>
<dbReference type="EMBL" id="SSMQ01000016">
    <property type="protein sequence ID" value="TKD07478.1"/>
    <property type="molecule type" value="Genomic_DNA"/>
</dbReference>
<dbReference type="Proteomes" id="UP000309215">
    <property type="component" value="Unassembled WGS sequence"/>
</dbReference>
<evidence type="ECO:0000313" key="4">
    <source>
        <dbReference type="Proteomes" id="UP000309215"/>
    </source>
</evidence>
<evidence type="ECO:0000313" key="3">
    <source>
        <dbReference type="EMBL" id="TKD07478.1"/>
    </source>
</evidence>
<feature type="compositionally biased region" description="Polar residues" evidence="1">
    <location>
        <begin position="23"/>
        <end position="36"/>
    </location>
</feature>
<comment type="caution">
    <text evidence="3">The sequence shown here is derived from an EMBL/GenBank/DDBJ whole genome shotgun (WGS) entry which is preliminary data.</text>
</comment>
<keyword evidence="2" id="KW-0732">Signal</keyword>